<evidence type="ECO:0000256" key="1">
    <source>
        <dbReference type="ARBA" id="ARBA00000971"/>
    </source>
</evidence>
<evidence type="ECO:0000256" key="2">
    <source>
        <dbReference type="ARBA" id="ARBA00013194"/>
    </source>
</evidence>
<dbReference type="AlphaFoldDB" id="A0AAX6GB10"/>
<accession>A0AAX6GB10</accession>
<gene>
    <name evidence="6" type="ORF">M6B38_376380</name>
</gene>
<keyword evidence="4 6" id="KW-0413">Isomerase</keyword>
<reference evidence="6" key="1">
    <citation type="journal article" date="2023" name="GigaByte">
        <title>Genome assembly of the bearded iris, Iris pallida Lam.</title>
        <authorList>
            <person name="Bruccoleri R.E."/>
            <person name="Oakeley E.J."/>
            <person name="Faust A.M.E."/>
            <person name="Altorfer M."/>
            <person name="Dessus-Babus S."/>
            <person name="Burckhardt D."/>
            <person name="Oertli M."/>
            <person name="Naumann U."/>
            <person name="Petersen F."/>
            <person name="Wong J."/>
        </authorList>
    </citation>
    <scope>NUCLEOTIDE SEQUENCE</scope>
    <source>
        <strain evidence="6">GSM-AAB239-AS_SAM_17_03QT</strain>
    </source>
</reference>
<keyword evidence="3" id="KW-0697">Rotamase</keyword>
<dbReference type="PANTHER" id="PTHR43811">
    <property type="entry name" value="FKBP-TYPE PEPTIDYL-PROLYL CIS-TRANS ISOMERASE FKPA"/>
    <property type="match status" value="1"/>
</dbReference>
<dbReference type="GO" id="GO:0003755">
    <property type="term" value="F:peptidyl-prolyl cis-trans isomerase activity"/>
    <property type="evidence" value="ECO:0007669"/>
    <property type="project" value="UniProtKB-KW"/>
</dbReference>
<sequence>MAFWGIEVEPGIPYSHHYDQSLGRLRICQATLGTGTSSTKSVVQCNVGSKSPILLCSLVPDAAETCRLELEFEEDEEVVFSVLGQKSVHLSGYYIGAPGRNFDCDEIDSYGEDIADTDTSGSYDRYDDDDYESDFIVDDDVKMHQHFPRRKSCGVIEEIIEDENHLTEMPVVDA</sequence>
<protein>
    <recommendedName>
        <fullName evidence="2">peptidylprolyl isomerase</fullName>
        <ecNumber evidence="2">5.2.1.8</ecNumber>
    </recommendedName>
</protein>
<dbReference type="InterPro" id="IPR041232">
    <property type="entry name" value="NPL"/>
</dbReference>
<dbReference type="Gene3D" id="2.60.120.340">
    <property type="entry name" value="Nucleoplasmin core domain"/>
    <property type="match status" value="1"/>
</dbReference>
<dbReference type="EC" id="5.2.1.8" evidence="2"/>
<reference evidence="6" key="2">
    <citation type="submission" date="2023-04" db="EMBL/GenBank/DDBJ databases">
        <authorList>
            <person name="Bruccoleri R.E."/>
            <person name="Oakeley E.J."/>
            <person name="Faust A.-M."/>
            <person name="Dessus-Babus S."/>
            <person name="Altorfer M."/>
            <person name="Burckhardt D."/>
            <person name="Oertli M."/>
            <person name="Naumann U."/>
            <person name="Petersen F."/>
            <person name="Wong J."/>
        </authorList>
    </citation>
    <scope>NUCLEOTIDE SEQUENCE</scope>
    <source>
        <strain evidence="6">GSM-AAB239-AS_SAM_17_03QT</strain>
        <tissue evidence="6">Leaf</tissue>
    </source>
</reference>
<feature type="domain" description="Nucleoplasmin-like" evidence="5">
    <location>
        <begin position="3"/>
        <end position="95"/>
    </location>
</feature>
<evidence type="ECO:0000256" key="4">
    <source>
        <dbReference type="ARBA" id="ARBA00023235"/>
    </source>
</evidence>
<comment type="caution">
    <text evidence="6">The sequence shown here is derived from an EMBL/GenBank/DDBJ whole genome shotgun (WGS) entry which is preliminary data.</text>
</comment>
<comment type="catalytic activity">
    <reaction evidence="1">
        <text>[protein]-peptidylproline (omega=180) = [protein]-peptidylproline (omega=0)</text>
        <dbReference type="Rhea" id="RHEA:16237"/>
        <dbReference type="Rhea" id="RHEA-COMP:10747"/>
        <dbReference type="Rhea" id="RHEA-COMP:10748"/>
        <dbReference type="ChEBI" id="CHEBI:83833"/>
        <dbReference type="ChEBI" id="CHEBI:83834"/>
        <dbReference type="EC" id="5.2.1.8"/>
    </reaction>
</comment>
<dbReference type="Pfam" id="PF17800">
    <property type="entry name" value="NPL"/>
    <property type="match status" value="1"/>
</dbReference>
<evidence type="ECO:0000313" key="7">
    <source>
        <dbReference type="Proteomes" id="UP001140949"/>
    </source>
</evidence>
<proteinExistence type="predicted"/>
<dbReference type="PANTHER" id="PTHR43811:SF19">
    <property type="entry name" value="39 KDA FK506-BINDING NUCLEAR PROTEIN"/>
    <property type="match status" value="1"/>
</dbReference>
<name>A0AAX6GB10_IRIPA</name>
<evidence type="ECO:0000313" key="6">
    <source>
        <dbReference type="EMBL" id="KAJ6825485.1"/>
    </source>
</evidence>
<evidence type="ECO:0000256" key="3">
    <source>
        <dbReference type="ARBA" id="ARBA00023110"/>
    </source>
</evidence>
<keyword evidence="7" id="KW-1185">Reference proteome</keyword>
<dbReference type="EMBL" id="JANAVB010021600">
    <property type="protein sequence ID" value="KAJ6825485.1"/>
    <property type="molecule type" value="Genomic_DNA"/>
</dbReference>
<evidence type="ECO:0000259" key="5">
    <source>
        <dbReference type="Pfam" id="PF17800"/>
    </source>
</evidence>
<dbReference type="Proteomes" id="UP001140949">
    <property type="component" value="Unassembled WGS sequence"/>
</dbReference>
<organism evidence="6 7">
    <name type="scientific">Iris pallida</name>
    <name type="common">Sweet iris</name>
    <dbReference type="NCBI Taxonomy" id="29817"/>
    <lineage>
        <taxon>Eukaryota</taxon>
        <taxon>Viridiplantae</taxon>
        <taxon>Streptophyta</taxon>
        <taxon>Embryophyta</taxon>
        <taxon>Tracheophyta</taxon>
        <taxon>Spermatophyta</taxon>
        <taxon>Magnoliopsida</taxon>
        <taxon>Liliopsida</taxon>
        <taxon>Asparagales</taxon>
        <taxon>Iridaceae</taxon>
        <taxon>Iridoideae</taxon>
        <taxon>Irideae</taxon>
        <taxon>Iris</taxon>
    </lineage>
</organism>